<organism evidence="1 2">
    <name type="scientific">Heterotrigona itama</name>
    <dbReference type="NCBI Taxonomy" id="395501"/>
    <lineage>
        <taxon>Eukaryota</taxon>
        <taxon>Metazoa</taxon>
        <taxon>Ecdysozoa</taxon>
        <taxon>Arthropoda</taxon>
        <taxon>Hexapoda</taxon>
        <taxon>Insecta</taxon>
        <taxon>Pterygota</taxon>
        <taxon>Neoptera</taxon>
        <taxon>Endopterygota</taxon>
        <taxon>Hymenoptera</taxon>
        <taxon>Apocrita</taxon>
        <taxon>Aculeata</taxon>
        <taxon>Apoidea</taxon>
        <taxon>Anthophila</taxon>
        <taxon>Apidae</taxon>
        <taxon>Heterotrigona</taxon>
    </lineage>
</organism>
<evidence type="ECO:0000313" key="2">
    <source>
        <dbReference type="Proteomes" id="UP000752696"/>
    </source>
</evidence>
<keyword evidence="2" id="KW-1185">Reference proteome</keyword>
<evidence type="ECO:0000313" key="1">
    <source>
        <dbReference type="EMBL" id="CAD1468831.1"/>
    </source>
</evidence>
<proteinExistence type="predicted"/>
<comment type="caution">
    <text evidence="1">The sequence shown here is derived from an EMBL/GenBank/DDBJ whole genome shotgun (WGS) entry which is preliminary data.</text>
</comment>
<reference evidence="1" key="1">
    <citation type="submission" date="2020-07" db="EMBL/GenBank/DDBJ databases">
        <authorList>
            <person name="Nazaruddin N."/>
        </authorList>
    </citation>
    <scope>NUCLEOTIDE SEQUENCE</scope>
</reference>
<dbReference type="OrthoDB" id="7687651at2759"/>
<feature type="non-terminal residue" evidence="1">
    <location>
        <position position="1"/>
    </location>
</feature>
<accession>A0A6V7GTJ2</accession>
<protein>
    <submittedName>
        <fullName evidence="1">Uncharacterized protein</fullName>
    </submittedName>
</protein>
<dbReference type="Proteomes" id="UP000752696">
    <property type="component" value="Unassembled WGS sequence"/>
</dbReference>
<gene>
    <name evidence="1" type="ORF">MHI_LOCUS74246</name>
</gene>
<name>A0A6V7GTJ2_9HYME</name>
<dbReference type="EMBL" id="CAJDYZ010001353">
    <property type="protein sequence ID" value="CAD1468831.1"/>
    <property type="molecule type" value="Genomic_DNA"/>
</dbReference>
<sequence length="52" mass="5910">MKCSWGHENFISDVINSCPGLLDSQDKSYCCYDISNEKTYCCDVMEFALKSS</sequence>
<feature type="non-terminal residue" evidence="1">
    <location>
        <position position="52"/>
    </location>
</feature>
<dbReference type="AlphaFoldDB" id="A0A6V7GTJ2"/>